<protein>
    <recommendedName>
        <fullName evidence="6">ATP-dependent RNA helicase</fullName>
        <ecNumber evidence="6">3.6.4.13</ecNumber>
    </recommendedName>
</protein>
<evidence type="ECO:0000256" key="2">
    <source>
        <dbReference type="ARBA" id="ARBA00022801"/>
    </source>
</evidence>
<feature type="compositionally biased region" description="Basic and acidic residues" evidence="7">
    <location>
        <begin position="26"/>
        <end position="39"/>
    </location>
</feature>
<dbReference type="GO" id="GO:0003723">
    <property type="term" value="F:RNA binding"/>
    <property type="evidence" value="ECO:0007669"/>
    <property type="project" value="UniProtKB-UniRule"/>
</dbReference>
<reference evidence="10" key="1">
    <citation type="submission" date="2020-05" db="EMBL/GenBank/DDBJ databases">
        <title>Phylogenomic resolution of chytrid fungi.</title>
        <authorList>
            <person name="Stajich J.E."/>
            <person name="Amses K."/>
            <person name="Simmons R."/>
            <person name="Seto K."/>
            <person name="Myers J."/>
            <person name="Bonds A."/>
            <person name="Quandt C.A."/>
            <person name="Barry K."/>
            <person name="Liu P."/>
            <person name="Grigoriev I."/>
            <person name="Longcore J.E."/>
            <person name="James T.Y."/>
        </authorList>
    </citation>
    <scope>NUCLEOTIDE SEQUENCE</scope>
    <source>
        <strain evidence="10">JEL0513</strain>
    </source>
</reference>
<dbReference type="SMART" id="SM00487">
    <property type="entry name" value="DEXDc"/>
    <property type="match status" value="1"/>
</dbReference>
<evidence type="ECO:0000256" key="7">
    <source>
        <dbReference type="SAM" id="MobiDB-lite"/>
    </source>
</evidence>
<keyword evidence="11" id="KW-1185">Reference proteome</keyword>
<keyword evidence="2 6" id="KW-0378">Hydrolase</keyword>
<keyword evidence="4 6" id="KW-0067">ATP-binding</keyword>
<evidence type="ECO:0000259" key="9">
    <source>
        <dbReference type="PROSITE" id="PS51194"/>
    </source>
</evidence>
<dbReference type="Proteomes" id="UP001211907">
    <property type="component" value="Unassembled WGS sequence"/>
</dbReference>
<comment type="function">
    <text evidence="6">RNA helicase.</text>
</comment>
<dbReference type="InterPro" id="IPR001650">
    <property type="entry name" value="Helicase_C-like"/>
</dbReference>
<dbReference type="GO" id="GO:0003724">
    <property type="term" value="F:RNA helicase activity"/>
    <property type="evidence" value="ECO:0007669"/>
    <property type="project" value="UniProtKB-EC"/>
</dbReference>
<dbReference type="Pfam" id="PF00271">
    <property type="entry name" value="Helicase_C"/>
    <property type="match status" value="1"/>
</dbReference>
<feature type="compositionally biased region" description="Polar residues" evidence="7">
    <location>
        <begin position="95"/>
        <end position="116"/>
    </location>
</feature>
<dbReference type="InterPro" id="IPR027417">
    <property type="entry name" value="P-loop_NTPase"/>
</dbReference>
<evidence type="ECO:0000256" key="5">
    <source>
        <dbReference type="ARBA" id="ARBA00022884"/>
    </source>
</evidence>
<feature type="domain" description="Helicase ATP-binding" evidence="8">
    <location>
        <begin position="320"/>
        <end position="638"/>
    </location>
</feature>
<dbReference type="PROSITE" id="PS51192">
    <property type="entry name" value="HELICASE_ATP_BIND_1"/>
    <property type="match status" value="1"/>
</dbReference>
<dbReference type="AlphaFoldDB" id="A0AAD5SWL2"/>
<dbReference type="PANTHER" id="PTHR24031">
    <property type="entry name" value="RNA HELICASE"/>
    <property type="match status" value="1"/>
</dbReference>
<name>A0AAD5SWL2_9FUNG</name>
<evidence type="ECO:0000313" key="11">
    <source>
        <dbReference type="Proteomes" id="UP001211907"/>
    </source>
</evidence>
<evidence type="ECO:0000313" key="10">
    <source>
        <dbReference type="EMBL" id="KAJ3113793.1"/>
    </source>
</evidence>
<dbReference type="Pfam" id="PF00270">
    <property type="entry name" value="DEAD"/>
    <property type="match status" value="2"/>
</dbReference>
<evidence type="ECO:0000256" key="1">
    <source>
        <dbReference type="ARBA" id="ARBA00022741"/>
    </source>
</evidence>
<dbReference type="Gene3D" id="3.40.50.300">
    <property type="entry name" value="P-loop containing nucleotide triphosphate hydrolases"/>
    <property type="match status" value="2"/>
</dbReference>
<evidence type="ECO:0000259" key="8">
    <source>
        <dbReference type="PROSITE" id="PS51192"/>
    </source>
</evidence>
<dbReference type="InterPro" id="IPR011545">
    <property type="entry name" value="DEAD/DEAH_box_helicase_dom"/>
</dbReference>
<keyword evidence="5 6" id="KW-0694">RNA-binding</keyword>
<feature type="region of interest" description="Disordered" evidence="7">
    <location>
        <begin position="211"/>
        <end position="233"/>
    </location>
</feature>
<keyword evidence="1 6" id="KW-0547">Nucleotide-binding</keyword>
<dbReference type="EMBL" id="JADGJH010001420">
    <property type="protein sequence ID" value="KAJ3113793.1"/>
    <property type="molecule type" value="Genomic_DNA"/>
</dbReference>
<feature type="compositionally biased region" description="Basic and acidic residues" evidence="7">
    <location>
        <begin position="59"/>
        <end position="72"/>
    </location>
</feature>
<dbReference type="PROSITE" id="PS51194">
    <property type="entry name" value="HELICASE_CTER"/>
    <property type="match status" value="1"/>
</dbReference>
<feature type="compositionally biased region" description="Basic and acidic residues" evidence="7">
    <location>
        <begin position="80"/>
        <end position="94"/>
    </location>
</feature>
<sequence length="882" mass="98103">MFRVERFTGNEIVETASGSYAQNRKARQESKYKTDDRSSSSRQWRNISSENYGDVSNDNNRRHNEPSDSWREKKNRKKRWAEEIEREIDAKRGSTDPQQPMLSSQNSSESQLGNKLSQSGSGTKKRSRGGRKEKVKKLKAKEEFNANWLPVAENSSRSIINDEEPAIDTYIDIGKKSDVVGIDFDLENESEEQQLESSIFPFASIITSDKEKGDEYQHRKIDEKDDSVSSDLHRPENMKNRAISKLRQPNLQSQGLPHWLANPTKIPATLATRSFESSIDNPVYNLSKHAQTRLAALNITHLFPVQQVVLPKLLISRYSSSPRTPPGDLLVSSATGSGKTLAYVLPILDYLISNPATATTGQTTATARVIPRLRALIVVPTRDLAIQVKTTLEQIAKGSTVRIGVVTGSMSFSAEQEMLIHSGGRDVGTERLAVVSSLLTEKNVMDGDDSALCSKIDILVATPGRLTDHMKGTTGFTLRHLRFLVLDEADKLLVQDYQGWLNMVLKGTKGDFLNSDESIRDEDNDGIASHSKARYDRYLASGCATRIENHVDSHENSSIGVEWRSLGFKIDQLGMPVHNIVSLRHEHIEQLNDGNPRNINGIYTIKHHTPLQKLLFSATLTRNPEKIASLQLTNPTYIAVSSSLGLPSFATDTDTKYNMDENDDSELTEDRYNAPPTLKEHMIVVNSTANKPLMLLHLLFNLRLTGILIFTRSVESAHRLAALIECVAEILAEDAEAMLVTAVTARAITSDLSTVDRKRVVTKFSKTEITALVCSDVMARGMDLGQSVKGVVNYDVPSSAGGVKTYVHRVGRTARAGREGEAWSLVEEKEARWFKKEVLELIHRANGKTVARVKVSESDISGILRTVYEKALQRLSSIVKGK</sequence>
<organism evidence="10 11">
    <name type="scientific">Physocladia obscura</name>
    <dbReference type="NCBI Taxonomy" id="109957"/>
    <lineage>
        <taxon>Eukaryota</taxon>
        <taxon>Fungi</taxon>
        <taxon>Fungi incertae sedis</taxon>
        <taxon>Chytridiomycota</taxon>
        <taxon>Chytridiomycota incertae sedis</taxon>
        <taxon>Chytridiomycetes</taxon>
        <taxon>Chytridiales</taxon>
        <taxon>Chytriomycetaceae</taxon>
        <taxon>Physocladia</taxon>
    </lineage>
</organism>
<feature type="region of interest" description="Disordered" evidence="7">
    <location>
        <begin position="18"/>
        <end position="137"/>
    </location>
</feature>
<dbReference type="PROSITE" id="PS00039">
    <property type="entry name" value="DEAD_ATP_HELICASE"/>
    <property type="match status" value="1"/>
</dbReference>
<accession>A0AAD5SWL2</accession>
<dbReference type="GO" id="GO:0005524">
    <property type="term" value="F:ATP binding"/>
    <property type="evidence" value="ECO:0007669"/>
    <property type="project" value="UniProtKB-UniRule"/>
</dbReference>
<keyword evidence="3 6" id="KW-0347">Helicase</keyword>
<dbReference type="EC" id="3.6.4.13" evidence="6"/>
<dbReference type="InterPro" id="IPR014001">
    <property type="entry name" value="Helicase_ATP-bd"/>
</dbReference>
<dbReference type="CDD" id="cd17956">
    <property type="entry name" value="DEADc_DDX51"/>
    <property type="match status" value="1"/>
</dbReference>
<comment type="domain">
    <text evidence="6">The Q motif is unique to and characteristic of the DEAD box family of RNA helicases and controls ATP binding and hydrolysis.</text>
</comment>
<comment type="caution">
    <text evidence="10">The sequence shown here is derived from an EMBL/GenBank/DDBJ whole genome shotgun (WGS) entry which is preliminary data.</text>
</comment>
<proteinExistence type="inferred from homology"/>
<evidence type="ECO:0000256" key="3">
    <source>
        <dbReference type="ARBA" id="ARBA00022806"/>
    </source>
</evidence>
<feature type="domain" description="Helicase C-terminal" evidence="9">
    <location>
        <begin position="694"/>
        <end position="861"/>
    </location>
</feature>
<dbReference type="SMART" id="SM00490">
    <property type="entry name" value="HELICc"/>
    <property type="match status" value="1"/>
</dbReference>
<dbReference type="GO" id="GO:0016787">
    <property type="term" value="F:hydrolase activity"/>
    <property type="evidence" value="ECO:0007669"/>
    <property type="project" value="UniProtKB-KW"/>
</dbReference>
<dbReference type="InterPro" id="IPR000629">
    <property type="entry name" value="RNA-helicase_DEAD-box_CS"/>
</dbReference>
<comment type="catalytic activity">
    <reaction evidence="6">
        <text>ATP + H2O = ADP + phosphate + H(+)</text>
        <dbReference type="Rhea" id="RHEA:13065"/>
        <dbReference type="ChEBI" id="CHEBI:15377"/>
        <dbReference type="ChEBI" id="CHEBI:15378"/>
        <dbReference type="ChEBI" id="CHEBI:30616"/>
        <dbReference type="ChEBI" id="CHEBI:43474"/>
        <dbReference type="ChEBI" id="CHEBI:456216"/>
        <dbReference type="EC" id="3.6.4.13"/>
    </reaction>
</comment>
<evidence type="ECO:0000256" key="6">
    <source>
        <dbReference type="RuleBase" id="RU365068"/>
    </source>
</evidence>
<gene>
    <name evidence="10" type="primary">DBP6</name>
    <name evidence="10" type="ORF">HK100_001883</name>
</gene>
<comment type="similarity">
    <text evidence="6">Belongs to the DEAD box helicase family.</text>
</comment>
<feature type="compositionally biased region" description="Low complexity" evidence="7">
    <location>
        <begin position="40"/>
        <end position="49"/>
    </location>
</feature>
<feature type="compositionally biased region" description="Basic residues" evidence="7">
    <location>
        <begin position="123"/>
        <end position="137"/>
    </location>
</feature>
<dbReference type="CDD" id="cd18787">
    <property type="entry name" value="SF2_C_DEAD"/>
    <property type="match status" value="1"/>
</dbReference>
<evidence type="ECO:0000256" key="4">
    <source>
        <dbReference type="ARBA" id="ARBA00022840"/>
    </source>
</evidence>
<dbReference type="SUPFAM" id="SSF52540">
    <property type="entry name" value="P-loop containing nucleoside triphosphate hydrolases"/>
    <property type="match status" value="2"/>
</dbReference>